<evidence type="ECO:0000313" key="3">
    <source>
        <dbReference type="Proteomes" id="UP001151529"/>
    </source>
</evidence>
<keyword evidence="3" id="KW-1185">Reference proteome</keyword>
<reference evidence="2" key="1">
    <citation type="submission" date="2022-11" db="EMBL/GenBank/DDBJ databases">
        <authorList>
            <person name="Hyden B.L."/>
            <person name="Feng K."/>
            <person name="Yates T."/>
            <person name="Jawdy S."/>
            <person name="Smart L.B."/>
            <person name="Muchero W."/>
        </authorList>
    </citation>
    <scope>NUCLEOTIDE SEQUENCE</scope>
    <source>
        <tissue evidence="2">Shoot tip</tissue>
    </source>
</reference>
<dbReference type="EMBL" id="JAPFFL010000012">
    <property type="protein sequence ID" value="KAJ6688833.1"/>
    <property type="molecule type" value="Genomic_DNA"/>
</dbReference>
<accession>A0A9Q0STF7</accession>
<organism evidence="2 3">
    <name type="scientific">Salix viminalis</name>
    <name type="common">Common osier</name>
    <name type="synonym">Basket willow</name>
    <dbReference type="NCBI Taxonomy" id="40686"/>
    <lineage>
        <taxon>Eukaryota</taxon>
        <taxon>Viridiplantae</taxon>
        <taxon>Streptophyta</taxon>
        <taxon>Embryophyta</taxon>
        <taxon>Tracheophyta</taxon>
        <taxon>Spermatophyta</taxon>
        <taxon>Magnoliopsida</taxon>
        <taxon>eudicotyledons</taxon>
        <taxon>Gunneridae</taxon>
        <taxon>Pentapetalae</taxon>
        <taxon>rosids</taxon>
        <taxon>fabids</taxon>
        <taxon>Malpighiales</taxon>
        <taxon>Salicaceae</taxon>
        <taxon>Saliceae</taxon>
        <taxon>Salix</taxon>
    </lineage>
</organism>
<evidence type="ECO:0000313" key="2">
    <source>
        <dbReference type="EMBL" id="KAJ6688833.1"/>
    </source>
</evidence>
<protein>
    <submittedName>
        <fullName evidence="2">Uncharacterized protein</fullName>
    </submittedName>
</protein>
<dbReference type="AlphaFoldDB" id="A0A9Q0STF7"/>
<sequence length="124" mass="13417">MPVRLAFAFLPPLLHGTREKGKEAEEEEEEEMVGPPGLSGALELTLTGSLLEMGGVLLTDTVTAKHEKAKTFVWITAFAGAEESVSCRFPSVDGKLLSGGGQRGPWWLIIDRFVSGVVNQYNTL</sequence>
<comment type="caution">
    <text evidence="2">The sequence shown here is derived from an EMBL/GenBank/DDBJ whole genome shotgun (WGS) entry which is preliminary data.</text>
</comment>
<gene>
    <name evidence="2" type="ORF">OIU85_005280</name>
</gene>
<dbReference type="Proteomes" id="UP001151529">
    <property type="component" value="Chromosome 8"/>
</dbReference>
<proteinExistence type="predicted"/>
<reference evidence="2" key="2">
    <citation type="journal article" date="2023" name="Int. J. Mol. Sci.">
        <title>De Novo Assembly and Annotation of 11 Diverse Shrub Willow (Salix) Genomes Reveals Novel Gene Organization in Sex-Linked Regions.</title>
        <authorList>
            <person name="Hyden B."/>
            <person name="Feng K."/>
            <person name="Yates T.B."/>
            <person name="Jawdy S."/>
            <person name="Cereghino C."/>
            <person name="Smart L.B."/>
            <person name="Muchero W."/>
        </authorList>
    </citation>
    <scope>NUCLEOTIDE SEQUENCE [LARGE SCALE GENOMIC DNA]</scope>
    <source>
        <tissue evidence="2">Shoot tip</tissue>
    </source>
</reference>
<feature type="region of interest" description="Disordered" evidence="1">
    <location>
        <begin position="18"/>
        <end position="38"/>
    </location>
</feature>
<name>A0A9Q0STF7_SALVM</name>
<evidence type="ECO:0000256" key="1">
    <source>
        <dbReference type="SAM" id="MobiDB-lite"/>
    </source>
</evidence>